<name>A0A4Y2BIQ3_ARAVE</name>
<reference evidence="1 2" key="1">
    <citation type="journal article" date="2019" name="Sci. Rep.">
        <title>Orb-weaving spider Araneus ventricosus genome elucidates the spidroin gene catalogue.</title>
        <authorList>
            <person name="Kono N."/>
            <person name="Nakamura H."/>
            <person name="Ohtoshi R."/>
            <person name="Moran D.A.P."/>
            <person name="Shinohara A."/>
            <person name="Yoshida Y."/>
            <person name="Fujiwara M."/>
            <person name="Mori M."/>
            <person name="Tomita M."/>
            <person name="Arakawa K."/>
        </authorList>
    </citation>
    <scope>NUCLEOTIDE SEQUENCE [LARGE SCALE GENOMIC DNA]</scope>
</reference>
<evidence type="ECO:0000313" key="1">
    <source>
        <dbReference type="EMBL" id="GBL91275.1"/>
    </source>
</evidence>
<accession>A0A4Y2BIQ3</accession>
<organism evidence="1 2">
    <name type="scientific">Araneus ventricosus</name>
    <name type="common">Orbweaver spider</name>
    <name type="synonym">Epeira ventricosa</name>
    <dbReference type="NCBI Taxonomy" id="182803"/>
    <lineage>
        <taxon>Eukaryota</taxon>
        <taxon>Metazoa</taxon>
        <taxon>Ecdysozoa</taxon>
        <taxon>Arthropoda</taxon>
        <taxon>Chelicerata</taxon>
        <taxon>Arachnida</taxon>
        <taxon>Araneae</taxon>
        <taxon>Araneomorphae</taxon>
        <taxon>Entelegynae</taxon>
        <taxon>Araneoidea</taxon>
        <taxon>Araneidae</taxon>
        <taxon>Araneus</taxon>
    </lineage>
</organism>
<proteinExistence type="predicted"/>
<keyword evidence="2" id="KW-1185">Reference proteome</keyword>
<comment type="caution">
    <text evidence="1">The sequence shown here is derived from an EMBL/GenBank/DDBJ whole genome shotgun (WGS) entry which is preliminary data.</text>
</comment>
<gene>
    <name evidence="1" type="ORF">AVEN_203435_1</name>
</gene>
<protein>
    <submittedName>
        <fullName evidence="1">Uncharacterized protein</fullName>
    </submittedName>
</protein>
<dbReference type="AlphaFoldDB" id="A0A4Y2BIQ3"/>
<sequence>MSKDITRPALAPALQSDLAAMNSGHLILAIKSPLRAAHARPLLTGYNLHRRGPKTTKPLLCPPKGAEPAYLSGSFSSVNFELRVISLNNTAAIIFIKYTLL</sequence>
<evidence type="ECO:0000313" key="2">
    <source>
        <dbReference type="Proteomes" id="UP000499080"/>
    </source>
</evidence>
<dbReference type="Proteomes" id="UP000499080">
    <property type="component" value="Unassembled WGS sequence"/>
</dbReference>
<dbReference type="EMBL" id="BGPR01000078">
    <property type="protein sequence ID" value="GBL91275.1"/>
    <property type="molecule type" value="Genomic_DNA"/>
</dbReference>